<sequence>MTVVTLLDAAHAAVSANPEDETARLRFYERLADGELFILLEREAEGDTLEPRIFEVESGRMVLVFDREERLAEFSGGVAPYAALPGRVLAGMLKGQDIGMGVNLDVAPSAMLLPPEALDWLAETLEGGPEEAEAMPERFMAPSVPENVLTGLDAKLARAEGLATAAVLCGVVYGAAEGAAARHGHVLAFLDAAEGAEPALARAVREALVFSGVELGELDVVFLASDEPAAAAMGKIGLRFDLTRPESHEVKPPRAAPGSDPAKPPKLR</sequence>
<feature type="domain" description="SseB protein N-terminal" evidence="2">
    <location>
        <begin position="8"/>
        <end position="120"/>
    </location>
</feature>
<dbReference type="InterPro" id="IPR009839">
    <property type="entry name" value="SseB_N"/>
</dbReference>
<name>A0ABU0VX44_9RHOB</name>
<organism evidence="3 4">
    <name type="scientific">Pseudogemmobacter lacusdianii</name>
    <dbReference type="NCBI Taxonomy" id="3069608"/>
    <lineage>
        <taxon>Bacteria</taxon>
        <taxon>Pseudomonadati</taxon>
        <taxon>Pseudomonadota</taxon>
        <taxon>Alphaproteobacteria</taxon>
        <taxon>Rhodobacterales</taxon>
        <taxon>Paracoccaceae</taxon>
        <taxon>Pseudogemmobacter</taxon>
    </lineage>
</organism>
<evidence type="ECO:0000313" key="3">
    <source>
        <dbReference type="EMBL" id="MDQ2065475.1"/>
    </source>
</evidence>
<dbReference type="RefSeq" id="WP_306679163.1">
    <property type="nucleotide sequence ID" value="NZ_JAVDBT010000003.1"/>
</dbReference>
<protein>
    <submittedName>
        <fullName evidence="3">SseB family protein</fullName>
    </submittedName>
</protein>
<dbReference type="Proteomes" id="UP001239680">
    <property type="component" value="Unassembled WGS sequence"/>
</dbReference>
<dbReference type="EMBL" id="JAVDBT010000003">
    <property type="protein sequence ID" value="MDQ2065475.1"/>
    <property type="molecule type" value="Genomic_DNA"/>
</dbReference>
<evidence type="ECO:0000313" key="4">
    <source>
        <dbReference type="Proteomes" id="UP001239680"/>
    </source>
</evidence>
<proteinExistence type="predicted"/>
<comment type="caution">
    <text evidence="3">The sequence shown here is derived from an EMBL/GenBank/DDBJ whole genome shotgun (WGS) entry which is preliminary data.</text>
</comment>
<accession>A0ABU0VX44</accession>
<reference evidence="3 4" key="1">
    <citation type="submission" date="2023-08" db="EMBL/GenBank/DDBJ databases">
        <title>Characterization of two Paracoccaceae strains isolated from Phycosphere and proposal of Xinfangfangia lacusdiani sp. nov.</title>
        <authorList>
            <person name="Deng Y."/>
            <person name="Zhang Y.Q."/>
        </authorList>
    </citation>
    <scope>NUCLEOTIDE SEQUENCE [LARGE SCALE GENOMIC DNA]</scope>
    <source>
        <strain evidence="3 4">CPCC 101601</strain>
    </source>
</reference>
<dbReference type="Pfam" id="PF07179">
    <property type="entry name" value="SseB"/>
    <property type="match status" value="1"/>
</dbReference>
<evidence type="ECO:0000259" key="2">
    <source>
        <dbReference type="Pfam" id="PF07179"/>
    </source>
</evidence>
<feature type="region of interest" description="Disordered" evidence="1">
    <location>
        <begin position="244"/>
        <end position="268"/>
    </location>
</feature>
<gene>
    <name evidence="3" type="ORF">Q9295_03745</name>
</gene>
<evidence type="ECO:0000256" key="1">
    <source>
        <dbReference type="SAM" id="MobiDB-lite"/>
    </source>
</evidence>
<keyword evidence="4" id="KW-1185">Reference proteome</keyword>